<dbReference type="AlphaFoldDB" id="A0ABD6C7W0"/>
<comment type="caution">
    <text evidence="1">The sequence shown here is derived from an EMBL/GenBank/DDBJ whole genome shotgun (WGS) entry which is preliminary data.</text>
</comment>
<organism evidence="1 2">
    <name type="scientific">Halorientalis brevis</name>
    <dbReference type="NCBI Taxonomy" id="1126241"/>
    <lineage>
        <taxon>Archaea</taxon>
        <taxon>Methanobacteriati</taxon>
        <taxon>Methanobacteriota</taxon>
        <taxon>Stenosarchaea group</taxon>
        <taxon>Halobacteria</taxon>
        <taxon>Halobacteriales</taxon>
        <taxon>Haloarculaceae</taxon>
        <taxon>Halorientalis</taxon>
    </lineage>
</organism>
<gene>
    <name evidence="1" type="ORF">ACFR9U_04005</name>
</gene>
<dbReference type="RefSeq" id="WP_247376495.1">
    <property type="nucleotide sequence ID" value="NZ_JALLGV010000002.1"/>
</dbReference>
<dbReference type="EMBL" id="JBHUDJ010000002">
    <property type="protein sequence ID" value="MFD1586134.1"/>
    <property type="molecule type" value="Genomic_DNA"/>
</dbReference>
<dbReference type="Proteomes" id="UP001597119">
    <property type="component" value="Unassembled WGS sequence"/>
</dbReference>
<evidence type="ECO:0008006" key="3">
    <source>
        <dbReference type="Google" id="ProtNLM"/>
    </source>
</evidence>
<accession>A0ABD6C7W0</accession>
<proteinExistence type="predicted"/>
<keyword evidence="2" id="KW-1185">Reference proteome</keyword>
<sequence length="217" mass="23258">MSSYERLAERLIETQRTMLGKRAVDIARSVEGIEVTDDGQVANVVDDDRATVGALVDSYVDVMGVTAQSRLTEVAQEYEDLVLPANLGGPGPDDEDAADAETDSAVVTNIWGEEYAADSTDPDSANPIDVVETDLNAIYVAVDDGTGSAARVPLSQAIVDTVVAETDLERDQLDEPGTYVDAIQVVRLVDADPGTYLSFTVEEQELHLHQDGTITVE</sequence>
<evidence type="ECO:0000313" key="2">
    <source>
        <dbReference type="Proteomes" id="UP001597119"/>
    </source>
</evidence>
<evidence type="ECO:0000313" key="1">
    <source>
        <dbReference type="EMBL" id="MFD1586134.1"/>
    </source>
</evidence>
<reference evidence="1 2" key="1">
    <citation type="journal article" date="2019" name="Int. J. Syst. Evol. Microbiol.">
        <title>The Global Catalogue of Microorganisms (GCM) 10K type strain sequencing project: providing services to taxonomists for standard genome sequencing and annotation.</title>
        <authorList>
            <consortium name="The Broad Institute Genomics Platform"/>
            <consortium name="The Broad Institute Genome Sequencing Center for Infectious Disease"/>
            <person name="Wu L."/>
            <person name="Ma J."/>
        </authorList>
    </citation>
    <scope>NUCLEOTIDE SEQUENCE [LARGE SCALE GENOMIC DNA]</scope>
    <source>
        <strain evidence="1 2">CGMCC 1.12125</strain>
    </source>
</reference>
<protein>
    <recommendedName>
        <fullName evidence="3">Halobacterial output domain-containing protein</fullName>
    </recommendedName>
</protein>
<name>A0ABD6C7W0_9EURY</name>